<dbReference type="Proteomes" id="UP000001168">
    <property type="component" value="Chromosome"/>
</dbReference>
<keyword evidence="2" id="KW-1185">Reference proteome</keyword>
<dbReference type="AlphaFoldDB" id="Q5WLA4"/>
<organism evidence="1 2">
    <name type="scientific">Shouchella clausii (strain KSM-K16)</name>
    <name type="common">Alkalihalobacillus clausii</name>
    <dbReference type="NCBI Taxonomy" id="66692"/>
    <lineage>
        <taxon>Bacteria</taxon>
        <taxon>Bacillati</taxon>
        <taxon>Bacillota</taxon>
        <taxon>Bacilli</taxon>
        <taxon>Bacillales</taxon>
        <taxon>Bacillaceae</taxon>
        <taxon>Shouchella</taxon>
    </lineage>
</organism>
<reference evidence="1 2" key="3">
    <citation type="journal article" date="1997" name="Protein Eng.">
        <title>High-resolution crystal structure of M-protease: phylogeny aided analysis of the high-alkaline adaptation mechanism.</title>
        <authorList>
            <person name="Shirai T."/>
            <person name="Suzuki A."/>
            <person name="Yamane T."/>
            <person name="Ashida T."/>
            <person name="Kobayashi T."/>
            <person name="Ito S."/>
        </authorList>
    </citation>
    <scope>NUCLEOTIDE SEQUENCE [LARGE SCALE GENOMIC DNA]</scope>
    <source>
        <strain evidence="1 2">KSM-K16</strain>
    </source>
</reference>
<name>Q5WLA4_SHOC1</name>
<accession>Q5WLA4</accession>
<proteinExistence type="predicted"/>
<reference evidence="2" key="4">
    <citation type="submission" date="2003-10" db="EMBL/GenBank/DDBJ databases">
        <title>The complete genome sequence of the alkaliphilic Bacillus clausii KSM-K16.</title>
        <authorList>
            <person name="Takaki Y."/>
            <person name="Kageyama Y."/>
            <person name="Shimamura S."/>
            <person name="Suzuki H."/>
            <person name="Nishi S."/>
            <person name="Hatada Y."/>
            <person name="Kawai S."/>
            <person name="Ito S."/>
            <person name="Horikoshi K."/>
        </authorList>
    </citation>
    <scope>NUCLEOTIDE SEQUENCE [LARGE SCALE GENOMIC DNA]</scope>
    <source>
        <strain evidence="2">KSM-K16</strain>
    </source>
</reference>
<dbReference type="EMBL" id="AP006627">
    <property type="protein sequence ID" value="BAD62851.1"/>
    <property type="molecule type" value="Genomic_DNA"/>
</dbReference>
<reference evidence="1 2" key="2">
    <citation type="journal article" date="1995" name="Appl. Microbiol. Biotechnol.">
        <title>Purification and properties of an alkaline protease from alkalophilic Bacillus sp. KSM-K16.</title>
        <authorList>
            <person name="Kobayashi T."/>
            <person name="Hakamada Y."/>
            <person name="Adachi S."/>
            <person name="Hitomi J."/>
            <person name="Yoshimatsu T."/>
            <person name="Koike K."/>
            <person name="Kawai S."/>
            <person name="Ito S."/>
        </authorList>
    </citation>
    <scope>NUCLEOTIDE SEQUENCE [LARGE SCALE GENOMIC DNA]</scope>
    <source>
        <strain evidence="1 2">KSM-K16</strain>
    </source>
</reference>
<dbReference type="HOGENOM" id="CLU_3180368_0_0_9"/>
<reference evidence="1 2" key="5">
    <citation type="journal article" date="2007" name="Extremophiles">
        <title>Intragenomic diversity of the V1 regions of 16S rRNA genes in high-alkaline protease-producing Bacillus clausii spp.</title>
        <authorList>
            <person name="Kageyama Y."/>
            <person name="Takaki Y."/>
            <person name="Shimamura S."/>
            <person name="Nishi S."/>
            <person name="Nogi Y."/>
            <person name="Uchimura K."/>
            <person name="Kobayashi T."/>
            <person name="Hitomi J."/>
            <person name="Ozaki K."/>
            <person name="Kawai S."/>
            <person name="Ito S."/>
            <person name="Horikoshi K."/>
        </authorList>
    </citation>
    <scope>NUCLEOTIDE SEQUENCE [LARGE SCALE GENOMIC DNA]</scope>
    <source>
        <strain evidence="1 2">KSM-K16</strain>
    </source>
</reference>
<reference evidence="1 2" key="1">
    <citation type="journal article" date="1994" name="J. Ferment. Bioeng.">
        <title>Molecular cloning and nucleotide sequence of the gene for an alkaline protease from the alkalophilic Bacillus sp. KSM-K16.</title>
        <authorList>
            <person name="Hakamada Y."/>
            <person name="Kobayashi T."/>
            <person name="Hitomi J."/>
            <person name="Kawai S."/>
            <person name="Ito S."/>
        </authorList>
    </citation>
    <scope>NUCLEOTIDE SEQUENCE [LARGE SCALE GENOMIC DNA]</scope>
    <source>
        <strain evidence="1 2">KSM-K16</strain>
    </source>
</reference>
<evidence type="ECO:0000313" key="1">
    <source>
        <dbReference type="EMBL" id="BAD62851.1"/>
    </source>
</evidence>
<sequence>MLLFATLFEFCIAISKRKRIIFAVIISFKRFQLEFRFKMKQKEGIF</sequence>
<dbReference type="KEGG" id="bcl:ABC0309"/>
<evidence type="ECO:0000313" key="2">
    <source>
        <dbReference type="Proteomes" id="UP000001168"/>
    </source>
</evidence>
<protein>
    <submittedName>
        <fullName evidence="1">Uncharacterized protein</fullName>
    </submittedName>
</protein>
<gene>
    <name evidence="1" type="ordered locus">ABC0309</name>
</gene>